<dbReference type="STRING" id="520762.AN619_15940"/>
<keyword evidence="2" id="KW-1185">Reference proteome</keyword>
<sequence length="105" mass="11931">MARKVLDEEIAALFYGGVSMSIFVDFLDKLPPNNQIAVGQMLNVLSEDDLGFIEDYLLKGSPIPNNIVMKIDSAFIKAGFPQFTWENCRTDTRNMIYDGWFDEVD</sequence>
<name>A0A140L4X3_9FIRM</name>
<comment type="caution">
    <text evidence="1">The sequence shown here is derived from an EMBL/GenBank/DDBJ whole genome shotgun (WGS) entry which is preliminary data.</text>
</comment>
<evidence type="ECO:0000313" key="1">
    <source>
        <dbReference type="EMBL" id="KXG75598.1"/>
    </source>
</evidence>
<gene>
    <name evidence="1" type="ORF">AN619_15940</name>
</gene>
<evidence type="ECO:0000313" key="2">
    <source>
        <dbReference type="Proteomes" id="UP000070456"/>
    </source>
</evidence>
<dbReference type="Proteomes" id="UP000070456">
    <property type="component" value="Unassembled WGS sequence"/>
</dbReference>
<proteinExistence type="predicted"/>
<reference evidence="1" key="1">
    <citation type="submission" date="2015-12" db="EMBL/GenBank/DDBJ databases">
        <title>Draft genome sequence of the thermoanaerobe Thermotalea metallivorans, an isolate from the runoff channel of the Great Artesian Basin, Australia.</title>
        <authorList>
            <person name="Patel B.K."/>
        </authorList>
    </citation>
    <scope>NUCLEOTIDE SEQUENCE [LARGE SCALE GENOMIC DNA]</scope>
    <source>
        <strain evidence="1">B2-1</strain>
    </source>
</reference>
<dbReference type="AlphaFoldDB" id="A0A140L4X3"/>
<organism evidence="1 2">
    <name type="scientific">Thermotalea metallivorans</name>
    <dbReference type="NCBI Taxonomy" id="520762"/>
    <lineage>
        <taxon>Bacteria</taxon>
        <taxon>Bacillati</taxon>
        <taxon>Bacillota</taxon>
        <taxon>Clostridia</taxon>
        <taxon>Peptostreptococcales</taxon>
        <taxon>Thermotaleaceae</taxon>
        <taxon>Thermotalea</taxon>
    </lineage>
</organism>
<protein>
    <submittedName>
        <fullName evidence="1">Uncharacterized protein</fullName>
    </submittedName>
</protein>
<accession>A0A140L4X3</accession>
<dbReference type="EMBL" id="LOEE01000032">
    <property type="protein sequence ID" value="KXG75598.1"/>
    <property type="molecule type" value="Genomic_DNA"/>
</dbReference>